<reference evidence="1" key="1">
    <citation type="journal article" date="2020" name="Nature">
        <title>Giant virus diversity and host interactions through global metagenomics.</title>
        <authorList>
            <person name="Schulz F."/>
            <person name="Roux S."/>
            <person name="Paez-Espino D."/>
            <person name="Jungbluth S."/>
            <person name="Walsh D.A."/>
            <person name="Denef V.J."/>
            <person name="McMahon K.D."/>
            <person name="Konstantinidis K.T."/>
            <person name="Eloe-Fadrosh E.A."/>
            <person name="Kyrpides N.C."/>
            <person name="Woyke T."/>
        </authorList>
    </citation>
    <scope>NUCLEOTIDE SEQUENCE</scope>
    <source>
        <strain evidence="1">GVMAG-S-1024976-23</strain>
    </source>
</reference>
<protein>
    <submittedName>
        <fullName evidence="1">Uncharacterized protein</fullName>
    </submittedName>
</protein>
<organism evidence="1">
    <name type="scientific">viral metagenome</name>
    <dbReference type="NCBI Taxonomy" id="1070528"/>
    <lineage>
        <taxon>unclassified sequences</taxon>
        <taxon>metagenomes</taxon>
        <taxon>organismal metagenomes</taxon>
    </lineage>
</organism>
<name>A0A6C0AFL4_9ZZZZ</name>
<proteinExistence type="predicted"/>
<evidence type="ECO:0000313" key="1">
    <source>
        <dbReference type="EMBL" id="QHS78569.1"/>
    </source>
</evidence>
<dbReference type="AlphaFoldDB" id="A0A6C0AFL4"/>
<accession>A0A6C0AFL4</accession>
<sequence>MDSIISGFFEKRKELINNTEIIANRKYLKYLEEINSCNKNISLIISYLYALKYDLERKEIPNLDIIDNVNNILSEIVEINTQMCAIAIYNSPEKNLVDMNVVNIITDNPCAMKLYVKNSKDIFSDGERDFFGVIKGDKFQIMINENTILTLPKEHLQCNGDFIQILYVKIHYYRDKFGKLSFYKCPCIDKNKLLLLKTILDREISLENINEAIEIATQLYVENNS</sequence>
<dbReference type="EMBL" id="MN740601">
    <property type="protein sequence ID" value="QHS78569.1"/>
    <property type="molecule type" value="Genomic_DNA"/>
</dbReference>